<evidence type="ECO:0000256" key="2">
    <source>
        <dbReference type="ARBA" id="ARBA00022448"/>
    </source>
</evidence>
<dbReference type="PANTHER" id="PTHR43298:SF2">
    <property type="entry name" value="FMN_FAD EXPORTER YEEO-RELATED"/>
    <property type="match status" value="1"/>
</dbReference>
<dbReference type="GO" id="GO:0006811">
    <property type="term" value="P:monoatomic ion transport"/>
    <property type="evidence" value="ECO:0007669"/>
    <property type="project" value="UniProtKB-KW"/>
</dbReference>
<evidence type="ECO:0000256" key="9">
    <source>
        <dbReference type="ARBA" id="ARBA00031636"/>
    </source>
</evidence>
<dbReference type="AlphaFoldDB" id="A0A419W9I0"/>
<feature type="transmembrane region" description="Helical" evidence="10">
    <location>
        <begin position="353"/>
        <end position="370"/>
    </location>
</feature>
<evidence type="ECO:0000313" key="12">
    <source>
        <dbReference type="Proteomes" id="UP000283387"/>
    </source>
</evidence>
<organism evidence="11 12">
    <name type="scientific">Mangrovibacterium diazotrophicum</name>
    <dbReference type="NCBI Taxonomy" id="1261403"/>
    <lineage>
        <taxon>Bacteria</taxon>
        <taxon>Pseudomonadati</taxon>
        <taxon>Bacteroidota</taxon>
        <taxon>Bacteroidia</taxon>
        <taxon>Marinilabiliales</taxon>
        <taxon>Prolixibacteraceae</taxon>
        <taxon>Mangrovibacterium</taxon>
    </lineage>
</organism>
<keyword evidence="7" id="KW-0406">Ion transport</keyword>
<feature type="transmembrane region" description="Helical" evidence="10">
    <location>
        <begin position="6"/>
        <end position="27"/>
    </location>
</feature>
<feature type="transmembrane region" description="Helical" evidence="10">
    <location>
        <begin position="188"/>
        <end position="208"/>
    </location>
</feature>
<gene>
    <name evidence="11" type="ORF">BC643_2432</name>
</gene>
<evidence type="ECO:0000256" key="7">
    <source>
        <dbReference type="ARBA" id="ARBA00023065"/>
    </source>
</evidence>
<evidence type="ECO:0000256" key="10">
    <source>
        <dbReference type="SAM" id="Phobius"/>
    </source>
</evidence>
<sequence length="442" mass="48413">MTRGPITPQIVTYIVPLIIGNLCMLTYNMADSIIVGRVVGTDALAALGAASPIMNIMLFLMVGICLGMSILMGHFFGSGDIPKLKREISTSMIAGGVFTLFIVIMGLFFSRDILRLMRTPSNILGDATSYLQIIFGGLVFSFIYNIYASTLRSMGNSSASLYFLIISAVLNILMDILFVAVWKIGIRGAAVATVIAELLSAVFCMVYVHQKFPILKFARHEFVFDWSLFRQTVSFSATAALQQITLQIGKFLIQGAVNPLGVYTIGAFNAVTRIDDLIMVVQQNIGHGTTGFMAQNHGASKVDRMRKGFLVGLKLVLLYTAVLMVPVFVFAPQLVGAFVSDKDPQFISEGVEYLRIMAFLYLLPGLTNLLQGYFRGVGRLKVTLGATTAQMVGRVVAAYALAHFLGMRGFALACLVGWICMLAYELPIFRKSWKKISMLSRS</sequence>
<evidence type="ECO:0000256" key="6">
    <source>
        <dbReference type="ARBA" id="ARBA00022989"/>
    </source>
</evidence>
<keyword evidence="8 10" id="KW-0472">Membrane</keyword>
<evidence type="ECO:0000256" key="1">
    <source>
        <dbReference type="ARBA" id="ARBA00004651"/>
    </source>
</evidence>
<dbReference type="InterPro" id="IPR048279">
    <property type="entry name" value="MdtK-like"/>
</dbReference>
<comment type="subcellular location">
    <subcellularLocation>
        <location evidence="1">Cell membrane</location>
        <topology evidence="1">Multi-pass membrane protein</topology>
    </subcellularLocation>
</comment>
<dbReference type="Proteomes" id="UP000283387">
    <property type="component" value="Unassembled WGS sequence"/>
</dbReference>
<keyword evidence="12" id="KW-1185">Reference proteome</keyword>
<keyword evidence="2" id="KW-0813">Transport</keyword>
<dbReference type="InterPro" id="IPR002528">
    <property type="entry name" value="MATE_fam"/>
</dbReference>
<evidence type="ECO:0000256" key="3">
    <source>
        <dbReference type="ARBA" id="ARBA00022449"/>
    </source>
</evidence>
<dbReference type="EMBL" id="RAPN01000001">
    <property type="protein sequence ID" value="RKD92062.1"/>
    <property type="molecule type" value="Genomic_DNA"/>
</dbReference>
<feature type="transmembrane region" description="Helical" evidence="10">
    <location>
        <begin position="129"/>
        <end position="147"/>
    </location>
</feature>
<keyword evidence="5 10" id="KW-0812">Transmembrane</keyword>
<keyword evidence="6 10" id="KW-1133">Transmembrane helix</keyword>
<keyword evidence="3" id="KW-0050">Antiport</keyword>
<proteinExistence type="predicted"/>
<dbReference type="GO" id="GO:0015297">
    <property type="term" value="F:antiporter activity"/>
    <property type="evidence" value="ECO:0007669"/>
    <property type="project" value="UniProtKB-KW"/>
</dbReference>
<dbReference type="GO" id="GO:0005886">
    <property type="term" value="C:plasma membrane"/>
    <property type="evidence" value="ECO:0007669"/>
    <property type="project" value="UniProtKB-SubCell"/>
</dbReference>
<feature type="transmembrane region" description="Helical" evidence="10">
    <location>
        <begin position="382"/>
        <end position="404"/>
    </location>
</feature>
<dbReference type="InterPro" id="IPR050222">
    <property type="entry name" value="MATE_MdtK"/>
</dbReference>
<evidence type="ECO:0000256" key="4">
    <source>
        <dbReference type="ARBA" id="ARBA00022475"/>
    </source>
</evidence>
<feature type="transmembrane region" description="Helical" evidence="10">
    <location>
        <begin position="159"/>
        <end position="182"/>
    </location>
</feature>
<feature type="transmembrane region" description="Helical" evidence="10">
    <location>
        <begin position="56"/>
        <end position="76"/>
    </location>
</feature>
<dbReference type="GO" id="GO:0042910">
    <property type="term" value="F:xenobiotic transmembrane transporter activity"/>
    <property type="evidence" value="ECO:0007669"/>
    <property type="project" value="InterPro"/>
</dbReference>
<dbReference type="Pfam" id="PF01554">
    <property type="entry name" value="MatE"/>
    <property type="match status" value="2"/>
</dbReference>
<accession>A0A419W9I0</accession>
<evidence type="ECO:0000256" key="5">
    <source>
        <dbReference type="ARBA" id="ARBA00022692"/>
    </source>
</evidence>
<protein>
    <recommendedName>
        <fullName evidence="9">Multidrug-efflux transporter</fullName>
    </recommendedName>
</protein>
<comment type="caution">
    <text evidence="11">The sequence shown here is derived from an EMBL/GenBank/DDBJ whole genome shotgun (WGS) entry which is preliminary data.</text>
</comment>
<evidence type="ECO:0000256" key="8">
    <source>
        <dbReference type="ARBA" id="ARBA00023136"/>
    </source>
</evidence>
<feature type="transmembrane region" description="Helical" evidence="10">
    <location>
        <begin position="410"/>
        <end position="429"/>
    </location>
</feature>
<name>A0A419W9I0_9BACT</name>
<dbReference type="PIRSF" id="PIRSF006603">
    <property type="entry name" value="DinF"/>
    <property type="match status" value="1"/>
</dbReference>
<keyword evidence="4" id="KW-1003">Cell membrane</keyword>
<feature type="transmembrane region" description="Helical" evidence="10">
    <location>
        <begin position="309"/>
        <end position="333"/>
    </location>
</feature>
<dbReference type="CDD" id="cd13138">
    <property type="entry name" value="MATE_yoeA_like"/>
    <property type="match status" value="1"/>
</dbReference>
<dbReference type="NCBIfam" id="TIGR00797">
    <property type="entry name" value="matE"/>
    <property type="match status" value="1"/>
</dbReference>
<feature type="transmembrane region" description="Helical" evidence="10">
    <location>
        <begin position="88"/>
        <end position="109"/>
    </location>
</feature>
<reference evidence="11 12" key="1">
    <citation type="submission" date="2018-09" db="EMBL/GenBank/DDBJ databases">
        <title>Genomic Encyclopedia of Archaeal and Bacterial Type Strains, Phase II (KMG-II): from individual species to whole genera.</title>
        <authorList>
            <person name="Goeker M."/>
        </authorList>
    </citation>
    <scope>NUCLEOTIDE SEQUENCE [LARGE SCALE GENOMIC DNA]</scope>
    <source>
        <strain evidence="11 12">DSM 27148</strain>
    </source>
</reference>
<evidence type="ECO:0000313" key="11">
    <source>
        <dbReference type="EMBL" id="RKD92062.1"/>
    </source>
</evidence>
<dbReference type="PANTHER" id="PTHR43298">
    <property type="entry name" value="MULTIDRUG RESISTANCE PROTEIN NORM-RELATED"/>
    <property type="match status" value="1"/>
</dbReference>